<name>A0A2R6C4X3_9ARCH</name>
<protein>
    <submittedName>
        <fullName evidence="1">Uncharacterized protein</fullName>
    </submittedName>
</protein>
<sequence>MTARKVDYDAIAQTVREKGKLTFGEIAAHWNLSPSTAYAVLKIIPEAYPDIKRVGDTLMASGSHDEPTASGSHETVMTFWRL</sequence>
<gene>
    <name evidence="1" type="ORF">B9Q04_18670</name>
</gene>
<organism evidence="1 2">
    <name type="scientific">Candidatus Marsarchaeota G2 archaeon BE_D</name>
    <dbReference type="NCBI Taxonomy" id="1978158"/>
    <lineage>
        <taxon>Archaea</taxon>
        <taxon>Candidatus Marsarchaeota</taxon>
        <taxon>Candidatus Marsarchaeota group 2</taxon>
    </lineage>
</organism>
<evidence type="ECO:0000313" key="1">
    <source>
        <dbReference type="EMBL" id="PSO05766.1"/>
    </source>
</evidence>
<evidence type="ECO:0000313" key="2">
    <source>
        <dbReference type="Proteomes" id="UP000242015"/>
    </source>
</evidence>
<dbReference type="SUPFAM" id="SSF46785">
    <property type="entry name" value="Winged helix' DNA-binding domain"/>
    <property type="match status" value="1"/>
</dbReference>
<comment type="caution">
    <text evidence="1">The sequence shown here is derived from an EMBL/GenBank/DDBJ whole genome shotgun (WGS) entry which is preliminary data.</text>
</comment>
<reference evidence="1 2" key="1">
    <citation type="submission" date="2017-04" db="EMBL/GenBank/DDBJ databases">
        <title>Novel microbial lineages endemic to geothermal iron-oxide mats fill important gaps in the evolutionary history of Archaea.</title>
        <authorList>
            <person name="Jay Z.J."/>
            <person name="Beam J.P."/>
            <person name="Dlakic M."/>
            <person name="Rusch D.B."/>
            <person name="Kozubal M.A."/>
            <person name="Inskeep W.P."/>
        </authorList>
    </citation>
    <scope>NUCLEOTIDE SEQUENCE [LARGE SCALE GENOMIC DNA]</scope>
    <source>
        <strain evidence="1">BE_D</strain>
    </source>
</reference>
<dbReference type="Proteomes" id="UP000242015">
    <property type="component" value="Unassembled WGS sequence"/>
</dbReference>
<dbReference type="InterPro" id="IPR036390">
    <property type="entry name" value="WH_DNA-bd_sf"/>
</dbReference>
<dbReference type="AlphaFoldDB" id="A0A2R6C4X3"/>
<accession>A0A2R6C4X3</accession>
<dbReference type="EMBL" id="NEXF01000654">
    <property type="protein sequence ID" value="PSO05766.1"/>
    <property type="molecule type" value="Genomic_DNA"/>
</dbReference>
<proteinExistence type="predicted"/>